<name>A0A410H5Y3_9GAMM</name>
<evidence type="ECO:0000313" key="1">
    <source>
        <dbReference type="EMBL" id="QAB16344.1"/>
    </source>
</evidence>
<dbReference type="KEGG" id="htr:EPV75_12075"/>
<sequence length="248" mass="28411">MTVSSFNSVVPTTSVTATASKDIATYSDNSVAQTNPNDSVQLSPEAIQAQRQEKYALKTDPMEFYNDWLNTSPRYLKLEGEKPYEKLLPETQAYVDQLHERLKNAQSPSERRDIEAYISGASSFGDKEMVQSDHDLETRWKVEGVAMNMQLAHLAIHNEEIAVPEGFEKPDISDRYNILTREDIIRGNEKIGISREQTLANFAEIDRQNRQNLEDFYYGWMNGTRTLDDAFLTRPEDQWDGPTTYINN</sequence>
<evidence type="ECO:0000313" key="2">
    <source>
        <dbReference type="Proteomes" id="UP000285478"/>
    </source>
</evidence>
<dbReference type="AlphaFoldDB" id="A0A410H5Y3"/>
<protein>
    <submittedName>
        <fullName evidence="1">Uncharacterized protein</fullName>
    </submittedName>
</protein>
<dbReference type="Proteomes" id="UP000285478">
    <property type="component" value="Chromosome"/>
</dbReference>
<organism evidence="1 2">
    <name type="scientific">Hydrogenovibrio thermophilus</name>
    <dbReference type="NCBI Taxonomy" id="265883"/>
    <lineage>
        <taxon>Bacteria</taxon>
        <taxon>Pseudomonadati</taxon>
        <taxon>Pseudomonadota</taxon>
        <taxon>Gammaproteobacteria</taxon>
        <taxon>Thiotrichales</taxon>
        <taxon>Piscirickettsiaceae</taxon>
        <taxon>Hydrogenovibrio</taxon>
    </lineage>
</organism>
<reference evidence="1 2" key="1">
    <citation type="journal article" date="2018" name="Environ. Microbiol.">
        <title>Genomes of ubiquitous marine and hypersaline Hydrogenovibrio, Thiomicrorhabdus and Thiomicrospira spp. encode a diversity of mechanisms to sustain chemolithoautotrophy in heterogeneous environments.</title>
        <authorList>
            <person name="Scott K.M."/>
            <person name="Williams J."/>
            <person name="Porter C.M.B."/>
            <person name="Russel S."/>
            <person name="Harmer T.L."/>
            <person name="Paul J.H."/>
            <person name="Antonen K.M."/>
            <person name="Bridges M.K."/>
            <person name="Camper G.J."/>
            <person name="Campla C.K."/>
            <person name="Casella L.G."/>
            <person name="Chase E."/>
            <person name="Conrad J.W."/>
            <person name="Cruz M.C."/>
            <person name="Dunlap D.S."/>
            <person name="Duran L."/>
            <person name="Fahsbender E.M."/>
            <person name="Goldsmith D.B."/>
            <person name="Keeley R.F."/>
            <person name="Kondoff M.R."/>
            <person name="Kussy B.I."/>
            <person name="Lane M.K."/>
            <person name="Lawler S."/>
            <person name="Leigh B.A."/>
            <person name="Lewis C."/>
            <person name="Lostal L.M."/>
            <person name="Marking D."/>
            <person name="Mancera P.A."/>
            <person name="McClenthan E.C."/>
            <person name="McIntyre E.A."/>
            <person name="Mine J.A."/>
            <person name="Modi S."/>
            <person name="Moore B.D."/>
            <person name="Morgan W.A."/>
            <person name="Nelson K.M."/>
            <person name="Nguyen K.N."/>
            <person name="Ogburn N."/>
            <person name="Parrino D.G."/>
            <person name="Pedapudi A.D."/>
            <person name="Pelham R.P."/>
            <person name="Preece A.M."/>
            <person name="Rampersad E.A."/>
            <person name="Richardson J.C."/>
            <person name="Rodgers C.M."/>
            <person name="Schaffer B.L."/>
            <person name="Sheridan N.E."/>
            <person name="Solone M.R."/>
            <person name="Staley Z.R."/>
            <person name="Tabuchi M."/>
            <person name="Waide R.J."/>
            <person name="Wanjugi P.W."/>
            <person name="Young S."/>
            <person name="Clum A."/>
            <person name="Daum C."/>
            <person name="Huntemann M."/>
            <person name="Ivanova N."/>
            <person name="Kyrpides N."/>
            <person name="Mikhailova N."/>
            <person name="Palaniappan K."/>
            <person name="Pillay M."/>
            <person name="Reddy T.B.K."/>
            <person name="Shapiro N."/>
            <person name="Stamatis D."/>
            <person name="Varghese N."/>
            <person name="Woyke T."/>
            <person name="Boden R."/>
            <person name="Freyermuth S.K."/>
            <person name="Kerfeld C.A."/>
        </authorList>
    </citation>
    <scope>NUCLEOTIDE SEQUENCE [LARGE SCALE GENOMIC DNA]</scope>
    <source>
        <strain evidence="1 2">JR-2</strain>
    </source>
</reference>
<keyword evidence="2" id="KW-1185">Reference proteome</keyword>
<dbReference type="RefSeq" id="WP_128385562.1">
    <property type="nucleotide sequence ID" value="NZ_CP035033.1"/>
</dbReference>
<proteinExistence type="predicted"/>
<gene>
    <name evidence="1" type="ORF">EPV75_12075</name>
</gene>
<dbReference type="EMBL" id="CP035033">
    <property type="protein sequence ID" value="QAB16344.1"/>
    <property type="molecule type" value="Genomic_DNA"/>
</dbReference>
<accession>A0A410H5Y3</accession>